<dbReference type="Proteomes" id="UP001500888">
    <property type="component" value="Unassembled WGS sequence"/>
</dbReference>
<organism evidence="4 5">
    <name type="scientific">Sphaerisporangium flaviroseum</name>
    <dbReference type="NCBI Taxonomy" id="509199"/>
    <lineage>
        <taxon>Bacteria</taxon>
        <taxon>Bacillati</taxon>
        <taxon>Actinomycetota</taxon>
        <taxon>Actinomycetes</taxon>
        <taxon>Streptosporangiales</taxon>
        <taxon>Streptosporangiaceae</taxon>
        <taxon>Sphaerisporangium</taxon>
    </lineage>
</organism>
<dbReference type="PANTHER" id="PTHR34136">
    <property type="match status" value="1"/>
</dbReference>
<sequence>MTSRTAQSREDAAPATTESPLASGVAAAWSRTRVTVAGVAVDALTEGQVVGRVVAALERGEGGHVVTPNVDICRACSRDPEVRALVEGADIAVPDGMPLVWASALLGTPVPERITGADLIWSLSEAAAAKGLSIYLLGGPPGVAVRAAEVLSDRYPGLRVAGVAAPPYGFDTTAEGLAAVRESLRAAAPRLVFVGLGFPKQDRLIAALRADLPGAWFVGCGSAIAFTAGSVRRAPEWMRRSGLEWLFRLAGEPGRLARRYLVDDLPFALRLLTTCYLKRLIKRDR</sequence>
<keyword evidence="2" id="KW-0808">Transferase</keyword>
<dbReference type="InterPro" id="IPR004629">
    <property type="entry name" value="WecG_TagA_CpsF"/>
</dbReference>
<dbReference type="EMBL" id="BAAAZR010000040">
    <property type="protein sequence ID" value="GAA3837580.1"/>
    <property type="molecule type" value="Genomic_DNA"/>
</dbReference>
<comment type="caution">
    <text evidence="4">The sequence shown here is derived from an EMBL/GenBank/DDBJ whole genome shotgun (WGS) entry which is preliminary data.</text>
</comment>
<keyword evidence="5" id="KW-1185">Reference proteome</keyword>
<dbReference type="PANTHER" id="PTHR34136:SF1">
    <property type="entry name" value="UDP-N-ACETYL-D-MANNOSAMINURONIC ACID TRANSFERASE"/>
    <property type="match status" value="1"/>
</dbReference>
<feature type="region of interest" description="Disordered" evidence="3">
    <location>
        <begin position="1"/>
        <end position="24"/>
    </location>
</feature>
<evidence type="ECO:0000256" key="1">
    <source>
        <dbReference type="ARBA" id="ARBA00022676"/>
    </source>
</evidence>
<gene>
    <name evidence="4" type="ORF">GCM10022226_69610</name>
</gene>
<proteinExistence type="predicted"/>
<name>A0ABP7J9A9_9ACTN</name>
<evidence type="ECO:0008006" key="6">
    <source>
        <dbReference type="Google" id="ProtNLM"/>
    </source>
</evidence>
<dbReference type="NCBIfam" id="TIGR00696">
    <property type="entry name" value="wecG_tagA_cpsF"/>
    <property type="match status" value="1"/>
</dbReference>
<reference evidence="5" key="1">
    <citation type="journal article" date="2019" name="Int. J. Syst. Evol. Microbiol.">
        <title>The Global Catalogue of Microorganisms (GCM) 10K type strain sequencing project: providing services to taxonomists for standard genome sequencing and annotation.</title>
        <authorList>
            <consortium name="The Broad Institute Genomics Platform"/>
            <consortium name="The Broad Institute Genome Sequencing Center for Infectious Disease"/>
            <person name="Wu L."/>
            <person name="Ma J."/>
        </authorList>
    </citation>
    <scope>NUCLEOTIDE SEQUENCE [LARGE SCALE GENOMIC DNA]</scope>
    <source>
        <strain evidence="5">JCM 16908</strain>
    </source>
</reference>
<evidence type="ECO:0000313" key="4">
    <source>
        <dbReference type="EMBL" id="GAA3837580.1"/>
    </source>
</evidence>
<protein>
    <recommendedName>
        <fullName evidence="6">Glycosyltransferase</fullName>
    </recommendedName>
</protein>
<accession>A0ABP7J9A9</accession>
<keyword evidence="1" id="KW-0328">Glycosyltransferase</keyword>
<evidence type="ECO:0000313" key="5">
    <source>
        <dbReference type="Proteomes" id="UP001500888"/>
    </source>
</evidence>
<evidence type="ECO:0000256" key="2">
    <source>
        <dbReference type="ARBA" id="ARBA00022679"/>
    </source>
</evidence>
<dbReference type="CDD" id="cd06533">
    <property type="entry name" value="Glyco_transf_WecG_TagA"/>
    <property type="match status" value="1"/>
</dbReference>
<dbReference type="Pfam" id="PF03808">
    <property type="entry name" value="Glyco_tran_WecG"/>
    <property type="match status" value="1"/>
</dbReference>
<evidence type="ECO:0000256" key="3">
    <source>
        <dbReference type="SAM" id="MobiDB-lite"/>
    </source>
</evidence>